<evidence type="ECO:0000256" key="4">
    <source>
        <dbReference type="ARBA" id="ARBA00022825"/>
    </source>
</evidence>
<organism evidence="7">
    <name type="scientific">marine sediment metagenome</name>
    <dbReference type="NCBI Taxonomy" id="412755"/>
    <lineage>
        <taxon>unclassified sequences</taxon>
        <taxon>metagenomes</taxon>
        <taxon>ecological metagenomes</taxon>
    </lineage>
</organism>
<feature type="transmembrane region" description="Helical" evidence="5">
    <location>
        <begin position="21"/>
        <end position="38"/>
    </location>
</feature>
<dbReference type="GO" id="GO:0006508">
    <property type="term" value="P:proteolysis"/>
    <property type="evidence" value="ECO:0007669"/>
    <property type="project" value="UniProtKB-KW"/>
</dbReference>
<dbReference type="InterPro" id="IPR001940">
    <property type="entry name" value="Peptidase_S1C"/>
</dbReference>
<dbReference type="GO" id="GO:0004252">
    <property type="term" value="F:serine-type endopeptidase activity"/>
    <property type="evidence" value="ECO:0007669"/>
    <property type="project" value="InterPro"/>
</dbReference>
<evidence type="ECO:0000256" key="3">
    <source>
        <dbReference type="ARBA" id="ARBA00022801"/>
    </source>
</evidence>
<proteinExistence type="inferred from homology"/>
<dbReference type="InterPro" id="IPR001478">
    <property type="entry name" value="PDZ"/>
</dbReference>
<evidence type="ECO:0000259" key="6">
    <source>
        <dbReference type="PROSITE" id="PS50106"/>
    </source>
</evidence>
<keyword evidence="5" id="KW-0472">Membrane</keyword>
<comment type="caution">
    <text evidence="7">The sequence shown here is derived from an EMBL/GenBank/DDBJ whole genome shotgun (WGS) entry which is preliminary data.</text>
</comment>
<dbReference type="PRINTS" id="PR00834">
    <property type="entry name" value="PROTEASES2C"/>
</dbReference>
<dbReference type="Pfam" id="PF13365">
    <property type="entry name" value="Trypsin_2"/>
    <property type="match status" value="1"/>
</dbReference>
<dbReference type="InterPro" id="IPR036034">
    <property type="entry name" value="PDZ_sf"/>
</dbReference>
<dbReference type="SUPFAM" id="SSF50494">
    <property type="entry name" value="Trypsin-like serine proteases"/>
    <property type="match status" value="1"/>
</dbReference>
<dbReference type="FunFam" id="2.40.10.10:FF:000001">
    <property type="entry name" value="Periplasmic serine protease DegS"/>
    <property type="match status" value="1"/>
</dbReference>
<sequence>MNTDQPPDRWDSRAHRPYNRTLLFVLVLLVVALVVVWGQRFRSGVTYSGKIEPRVVTPRGDLADDEQATIELFRAVSPSVVYVSPMALRRDLFSLNVFEVPRGTGSGFIWDADGHVVTNFHVISGASTVRVTLADGSTYEADIVGVAPDKDLAVLKIKAPPGLLPPVAVGSSSDLRVGQKVFAIGNPFGLDFTLTTGVVSALGREIRSVTGRTIQDVIQTDAAINPGNSGGPLLDSAARVIAVNTQIYSPSGASAGIGFAVPIDEVCRVVPELIAFGRVTRPGLGVKIVPDSIARRLGLEGVMIDSVAKGSAAEAAELRGIRERADGQLLLGDVILRMGETPTPTADALLNALEKYKVGDTVELTIQRENRSYRTPITLQEVGS</sequence>
<dbReference type="EMBL" id="BARS01000199">
    <property type="protein sequence ID" value="GAF73544.1"/>
    <property type="molecule type" value="Genomic_DNA"/>
</dbReference>
<dbReference type="PANTHER" id="PTHR43343">
    <property type="entry name" value="PEPTIDASE S12"/>
    <property type="match status" value="1"/>
</dbReference>
<dbReference type="Pfam" id="PF13180">
    <property type="entry name" value="PDZ_2"/>
    <property type="match status" value="1"/>
</dbReference>
<comment type="similarity">
    <text evidence="1">Belongs to the peptidase S1C family.</text>
</comment>
<dbReference type="Gene3D" id="2.40.10.10">
    <property type="entry name" value="Trypsin-like serine proteases"/>
    <property type="match status" value="2"/>
</dbReference>
<dbReference type="InterPro" id="IPR009003">
    <property type="entry name" value="Peptidase_S1_PA"/>
</dbReference>
<dbReference type="InterPro" id="IPR043504">
    <property type="entry name" value="Peptidase_S1_PA_chymotrypsin"/>
</dbReference>
<dbReference type="AlphaFoldDB" id="X0RXJ7"/>
<name>X0RXJ7_9ZZZZ</name>
<dbReference type="SMART" id="SM00228">
    <property type="entry name" value="PDZ"/>
    <property type="match status" value="1"/>
</dbReference>
<evidence type="ECO:0000256" key="1">
    <source>
        <dbReference type="ARBA" id="ARBA00010541"/>
    </source>
</evidence>
<dbReference type="Gene3D" id="2.30.42.10">
    <property type="match status" value="1"/>
</dbReference>
<evidence type="ECO:0000256" key="5">
    <source>
        <dbReference type="SAM" id="Phobius"/>
    </source>
</evidence>
<gene>
    <name evidence="7" type="ORF">S01H1_00554</name>
</gene>
<keyword evidence="5" id="KW-1133">Transmembrane helix</keyword>
<keyword evidence="4" id="KW-0720">Serine protease</keyword>
<keyword evidence="3" id="KW-0378">Hydrolase</keyword>
<keyword evidence="2" id="KW-0645">Protease</keyword>
<evidence type="ECO:0000256" key="2">
    <source>
        <dbReference type="ARBA" id="ARBA00022670"/>
    </source>
</evidence>
<dbReference type="SUPFAM" id="SSF50156">
    <property type="entry name" value="PDZ domain-like"/>
    <property type="match status" value="1"/>
</dbReference>
<reference evidence="7" key="1">
    <citation type="journal article" date="2014" name="Front. Microbiol.">
        <title>High frequency of phylogenetically diverse reductive dehalogenase-homologous genes in deep subseafloor sedimentary metagenomes.</title>
        <authorList>
            <person name="Kawai M."/>
            <person name="Futagami T."/>
            <person name="Toyoda A."/>
            <person name="Takaki Y."/>
            <person name="Nishi S."/>
            <person name="Hori S."/>
            <person name="Arai W."/>
            <person name="Tsubouchi T."/>
            <person name="Morono Y."/>
            <person name="Uchiyama I."/>
            <person name="Ito T."/>
            <person name="Fujiyama A."/>
            <person name="Inagaki F."/>
            <person name="Takami H."/>
        </authorList>
    </citation>
    <scope>NUCLEOTIDE SEQUENCE</scope>
    <source>
        <strain evidence="7">Expedition CK06-06</strain>
    </source>
</reference>
<keyword evidence="5" id="KW-0812">Transmembrane</keyword>
<accession>X0RXJ7</accession>
<dbReference type="PANTHER" id="PTHR43343:SF3">
    <property type="entry name" value="PROTEASE DO-LIKE 8, CHLOROPLASTIC"/>
    <property type="match status" value="1"/>
</dbReference>
<dbReference type="PROSITE" id="PS50106">
    <property type="entry name" value="PDZ"/>
    <property type="match status" value="1"/>
</dbReference>
<protein>
    <recommendedName>
        <fullName evidence="6">PDZ domain-containing protein</fullName>
    </recommendedName>
</protein>
<dbReference type="InterPro" id="IPR051201">
    <property type="entry name" value="Chloro_Bact_Ser_Proteases"/>
</dbReference>
<evidence type="ECO:0000313" key="7">
    <source>
        <dbReference type="EMBL" id="GAF73544.1"/>
    </source>
</evidence>
<feature type="domain" description="PDZ" evidence="6">
    <location>
        <begin position="273"/>
        <end position="370"/>
    </location>
</feature>